<evidence type="ECO:0000256" key="5">
    <source>
        <dbReference type="ARBA" id="ARBA00004692"/>
    </source>
</evidence>
<keyword evidence="15" id="KW-0548">Nucleotidyltransferase</keyword>
<evidence type="ECO:0000256" key="13">
    <source>
        <dbReference type="ARBA" id="ARBA00023134"/>
    </source>
</evidence>
<comment type="catalytic activity">
    <reaction evidence="1 14">
        <text>adenosylcob(III)inamide + ATP = adenosylcob(III)inamide phosphate + ADP + H(+)</text>
        <dbReference type="Rhea" id="RHEA:15769"/>
        <dbReference type="ChEBI" id="CHEBI:2480"/>
        <dbReference type="ChEBI" id="CHEBI:15378"/>
        <dbReference type="ChEBI" id="CHEBI:30616"/>
        <dbReference type="ChEBI" id="CHEBI:58502"/>
        <dbReference type="ChEBI" id="CHEBI:456216"/>
        <dbReference type="EC" id="2.7.1.156"/>
    </reaction>
</comment>
<comment type="pathway">
    <text evidence="5 14">Cofactor biosynthesis; adenosylcobalamin biosynthesis; adenosylcobalamin from cob(II)yrinate a,c-diamide: step 6/7.</text>
</comment>
<comment type="pathway">
    <text evidence="6 14">Cofactor biosynthesis; adenosylcobalamin biosynthesis; adenosylcobalamin from cob(II)yrinate a,c-diamide: step 5/7.</text>
</comment>
<dbReference type="EC" id="2.7.1.156" evidence="14"/>
<keyword evidence="9 14" id="KW-0808">Transferase</keyword>
<dbReference type="GO" id="GO:0008820">
    <property type="term" value="F:cobinamide phosphate guanylyltransferase activity"/>
    <property type="evidence" value="ECO:0007669"/>
    <property type="project" value="UniProtKB-EC"/>
</dbReference>
<evidence type="ECO:0000256" key="4">
    <source>
        <dbReference type="ARBA" id="ARBA00003889"/>
    </source>
</evidence>
<evidence type="ECO:0000256" key="2">
    <source>
        <dbReference type="ARBA" id="ARBA00000711"/>
    </source>
</evidence>
<dbReference type="EMBL" id="JAUSUI010000004">
    <property type="protein sequence ID" value="MDQ0303034.1"/>
    <property type="molecule type" value="Genomic_DNA"/>
</dbReference>
<comment type="function">
    <text evidence="4 14">Catalyzes ATP-dependent phosphorylation of adenosylcobinamide and addition of GMP to adenosylcobinamide phosphate.</text>
</comment>
<evidence type="ECO:0000256" key="11">
    <source>
        <dbReference type="ARBA" id="ARBA00022777"/>
    </source>
</evidence>
<dbReference type="PANTHER" id="PTHR34848">
    <property type="match status" value="1"/>
</dbReference>
<dbReference type="CDD" id="cd00544">
    <property type="entry name" value="CobU"/>
    <property type="match status" value="1"/>
</dbReference>
<keyword evidence="16" id="KW-1185">Reference proteome</keyword>
<dbReference type="Gene3D" id="3.40.50.300">
    <property type="entry name" value="P-loop containing nucleotide triphosphate hydrolases"/>
    <property type="match status" value="1"/>
</dbReference>
<evidence type="ECO:0000256" key="14">
    <source>
        <dbReference type="PIRNR" id="PIRNR006135"/>
    </source>
</evidence>
<evidence type="ECO:0000256" key="1">
    <source>
        <dbReference type="ARBA" id="ARBA00000312"/>
    </source>
</evidence>
<keyword evidence="8 14" id="KW-0169">Cobalamin biosynthesis</keyword>
<dbReference type="Proteomes" id="UP001224682">
    <property type="component" value="Unassembled WGS sequence"/>
</dbReference>
<dbReference type="InterPro" id="IPR027417">
    <property type="entry name" value="P-loop_NTPase"/>
</dbReference>
<evidence type="ECO:0000313" key="16">
    <source>
        <dbReference type="Proteomes" id="UP001224682"/>
    </source>
</evidence>
<organism evidence="15 16">
    <name type="scientific">Ancylobacter polymorphus</name>
    <dbReference type="NCBI Taxonomy" id="223390"/>
    <lineage>
        <taxon>Bacteria</taxon>
        <taxon>Pseudomonadati</taxon>
        <taxon>Pseudomonadota</taxon>
        <taxon>Alphaproteobacteria</taxon>
        <taxon>Hyphomicrobiales</taxon>
        <taxon>Xanthobacteraceae</taxon>
        <taxon>Ancylobacter</taxon>
    </lineage>
</organism>
<dbReference type="PANTHER" id="PTHR34848:SF1">
    <property type="entry name" value="BIFUNCTIONAL ADENOSYLCOBALAMIN BIOSYNTHESIS PROTEIN COBU"/>
    <property type="match status" value="1"/>
</dbReference>
<comment type="similarity">
    <text evidence="7 14">Belongs to the CobU/CobP family.</text>
</comment>
<sequence>MSRALTLVLGGARSGKSAYAEGLVTALPPPWCYIATAQAWDTEMAERIGEHRARRAEGWQTLDAPHDLAGALKALPPGRPVLVDCLTLWLSNRLLGQADLATESAALVEALAAHDGPIVAVSNEVGLSIVPDNALARRFRDAQGRLNQMVAARAERVVFTVAGLPLYVKGSAA</sequence>
<keyword evidence="10 14" id="KW-0547">Nucleotide-binding</keyword>
<evidence type="ECO:0000256" key="10">
    <source>
        <dbReference type="ARBA" id="ARBA00022741"/>
    </source>
</evidence>
<dbReference type="NCBIfam" id="NF004469">
    <property type="entry name" value="PRK05800.1"/>
    <property type="match status" value="1"/>
</dbReference>
<dbReference type="PIRSF" id="PIRSF006135">
    <property type="entry name" value="CobU"/>
    <property type="match status" value="1"/>
</dbReference>
<keyword evidence="11 14" id="KW-0418">Kinase</keyword>
<dbReference type="Pfam" id="PF02283">
    <property type="entry name" value="CobU"/>
    <property type="match status" value="1"/>
</dbReference>
<dbReference type="EC" id="2.7.7.62" evidence="14"/>
<evidence type="ECO:0000313" key="15">
    <source>
        <dbReference type="EMBL" id="MDQ0303034.1"/>
    </source>
</evidence>
<accession>A0ABU0BBQ3</accession>
<evidence type="ECO:0000256" key="3">
    <source>
        <dbReference type="ARBA" id="ARBA00001522"/>
    </source>
</evidence>
<evidence type="ECO:0000256" key="7">
    <source>
        <dbReference type="ARBA" id="ARBA00007490"/>
    </source>
</evidence>
<evidence type="ECO:0000256" key="9">
    <source>
        <dbReference type="ARBA" id="ARBA00022679"/>
    </source>
</evidence>
<protein>
    <recommendedName>
        <fullName evidence="14">Bifunctional adenosylcobalamin biosynthesis protein</fullName>
        <ecNumber evidence="14">2.7.1.156</ecNumber>
        <ecNumber evidence="14">2.7.7.62</ecNumber>
    </recommendedName>
</protein>
<evidence type="ECO:0000256" key="6">
    <source>
        <dbReference type="ARBA" id="ARBA00005159"/>
    </source>
</evidence>
<comment type="catalytic activity">
    <reaction evidence="2 14">
        <text>adenosylcob(III)inamide phosphate + GTP + H(+) = adenosylcob(III)inamide-GDP + diphosphate</text>
        <dbReference type="Rhea" id="RHEA:22712"/>
        <dbReference type="ChEBI" id="CHEBI:15378"/>
        <dbReference type="ChEBI" id="CHEBI:33019"/>
        <dbReference type="ChEBI" id="CHEBI:37565"/>
        <dbReference type="ChEBI" id="CHEBI:58502"/>
        <dbReference type="ChEBI" id="CHEBI:60487"/>
        <dbReference type="EC" id="2.7.7.62"/>
    </reaction>
</comment>
<comment type="catalytic activity">
    <reaction evidence="3">
        <text>adenosylcob(III)inamide + GTP = adenosylcob(III)inamide phosphate + GDP + H(+)</text>
        <dbReference type="Rhea" id="RHEA:15765"/>
        <dbReference type="ChEBI" id="CHEBI:2480"/>
        <dbReference type="ChEBI" id="CHEBI:15378"/>
        <dbReference type="ChEBI" id="CHEBI:37565"/>
        <dbReference type="ChEBI" id="CHEBI:58189"/>
        <dbReference type="ChEBI" id="CHEBI:58502"/>
        <dbReference type="EC" id="2.7.1.156"/>
    </reaction>
</comment>
<keyword evidence="12 14" id="KW-0067">ATP-binding</keyword>
<dbReference type="GO" id="GO:0043752">
    <property type="term" value="F:adenosylcobinamide kinase activity"/>
    <property type="evidence" value="ECO:0007669"/>
    <property type="project" value="UniProtKB-EC"/>
</dbReference>
<name>A0ABU0BBQ3_9HYPH</name>
<comment type="caution">
    <text evidence="15">The sequence shown here is derived from an EMBL/GenBank/DDBJ whole genome shotgun (WGS) entry which is preliminary data.</text>
</comment>
<dbReference type="SUPFAM" id="SSF52540">
    <property type="entry name" value="P-loop containing nucleoside triphosphate hydrolases"/>
    <property type="match status" value="1"/>
</dbReference>
<reference evidence="15 16" key="1">
    <citation type="submission" date="2023-07" db="EMBL/GenBank/DDBJ databases">
        <title>Genomic Encyclopedia of Type Strains, Phase IV (KMG-IV): sequencing the most valuable type-strain genomes for metagenomic binning, comparative biology and taxonomic classification.</title>
        <authorList>
            <person name="Goeker M."/>
        </authorList>
    </citation>
    <scope>NUCLEOTIDE SEQUENCE [LARGE SCALE GENOMIC DNA]</scope>
    <source>
        <strain evidence="15 16">DSM 2457</strain>
    </source>
</reference>
<gene>
    <name evidence="15" type="ORF">J2S75_002064</name>
</gene>
<keyword evidence="13 14" id="KW-0342">GTP-binding</keyword>
<evidence type="ECO:0000256" key="8">
    <source>
        <dbReference type="ARBA" id="ARBA00022573"/>
    </source>
</evidence>
<dbReference type="InterPro" id="IPR003203">
    <property type="entry name" value="CobU/CobP"/>
</dbReference>
<evidence type="ECO:0000256" key="12">
    <source>
        <dbReference type="ARBA" id="ARBA00022840"/>
    </source>
</evidence>
<proteinExistence type="inferred from homology"/>